<proteinExistence type="predicted"/>
<dbReference type="PANTHER" id="PTHR35393:SF1">
    <property type="entry name" value="SNOAL-LIKE DOMAIN-CONTAINING PROTEIN"/>
    <property type="match status" value="1"/>
</dbReference>
<protein>
    <recommendedName>
        <fullName evidence="1">SigF-like NTF2-like domain-containing protein</fullName>
    </recommendedName>
</protein>
<dbReference type="STRING" id="5627.A0A1C7M7K1"/>
<dbReference type="EMBL" id="LUGG01000007">
    <property type="protein sequence ID" value="OBZ72901.1"/>
    <property type="molecule type" value="Genomic_DNA"/>
</dbReference>
<evidence type="ECO:0000313" key="2">
    <source>
        <dbReference type="EMBL" id="OBZ72901.1"/>
    </source>
</evidence>
<name>A0A1C7M7K1_GRIFR</name>
<dbReference type="AlphaFoldDB" id="A0A1C7M7K1"/>
<comment type="caution">
    <text evidence="2">The sequence shown here is derived from an EMBL/GenBank/DDBJ whole genome shotgun (WGS) entry which is preliminary data.</text>
</comment>
<dbReference type="Pfam" id="PF24840">
    <property type="entry name" value="NTF2_SigF"/>
    <property type="match status" value="1"/>
</dbReference>
<reference evidence="2 3" key="1">
    <citation type="submission" date="2016-03" db="EMBL/GenBank/DDBJ databases">
        <title>Whole genome sequencing of Grifola frondosa 9006-11.</title>
        <authorList>
            <person name="Min B."/>
            <person name="Park H."/>
            <person name="Kim J.-G."/>
            <person name="Cho H."/>
            <person name="Oh Y.-L."/>
            <person name="Kong W.-S."/>
            <person name="Choi I.-G."/>
        </authorList>
    </citation>
    <scope>NUCLEOTIDE SEQUENCE [LARGE SCALE GENOMIC DNA]</scope>
    <source>
        <strain evidence="2 3">9006-11</strain>
    </source>
</reference>
<feature type="domain" description="SigF-like NTF2-like" evidence="1">
    <location>
        <begin position="1"/>
        <end position="150"/>
    </location>
</feature>
<dbReference type="PANTHER" id="PTHR35393">
    <property type="entry name" value="CHROMOSOME 1, WHOLE GENOME SHOTGUN SEQUENCE"/>
    <property type="match status" value="1"/>
</dbReference>
<accession>A0A1C7M7K1</accession>
<keyword evidence="3" id="KW-1185">Reference proteome</keyword>
<dbReference type="Proteomes" id="UP000092993">
    <property type="component" value="Unassembled WGS sequence"/>
</dbReference>
<dbReference type="OrthoDB" id="2344312at2759"/>
<organism evidence="2 3">
    <name type="scientific">Grifola frondosa</name>
    <name type="common">Maitake</name>
    <name type="synonym">Polyporus frondosus</name>
    <dbReference type="NCBI Taxonomy" id="5627"/>
    <lineage>
        <taxon>Eukaryota</taxon>
        <taxon>Fungi</taxon>
        <taxon>Dikarya</taxon>
        <taxon>Basidiomycota</taxon>
        <taxon>Agaricomycotina</taxon>
        <taxon>Agaricomycetes</taxon>
        <taxon>Polyporales</taxon>
        <taxon>Grifolaceae</taxon>
        <taxon>Grifola</taxon>
    </lineage>
</organism>
<evidence type="ECO:0000259" key="1">
    <source>
        <dbReference type="Pfam" id="PF24840"/>
    </source>
</evidence>
<evidence type="ECO:0000313" key="3">
    <source>
        <dbReference type="Proteomes" id="UP000092993"/>
    </source>
</evidence>
<dbReference type="OMA" id="MQRYFAP"/>
<sequence length="164" mass="18422">MDDPAGEIEKVAVLLMAAVNPEIQKAAVLKYYTPDVSFRHPFCTVPSAPNSREALLAILQWYRVLSPKLVVHMRSATFDRDTNDLYLDAEQDFHIRWSPFRAAPSRFLIHLKLRPTQEPSEGTTLYQIASQEDFYHPEDLAALLMPRSCPSSTSSFAPARSSAG</sequence>
<gene>
    <name evidence="2" type="ORF">A0H81_06866</name>
</gene>
<dbReference type="InterPro" id="IPR057514">
    <property type="entry name" value="NTF2_SigF"/>
</dbReference>